<dbReference type="Proteomes" id="UP001055811">
    <property type="component" value="Linkage Group LG01"/>
</dbReference>
<proteinExistence type="predicted"/>
<dbReference type="EMBL" id="CM042009">
    <property type="protein sequence ID" value="KAI3790846.1"/>
    <property type="molecule type" value="Genomic_DNA"/>
</dbReference>
<gene>
    <name evidence="1" type="ORF">L2E82_04218</name>
</gene>
<protein>
    <submittedName>
        <fullName evidence="1">Uncharacterized protein</fullName>
    </submittedName>
</protein>
<accession>A0ACB9H6B3</accession>
<reference evidence="2" key="1">
    <citation type="journal article" date="2022" name="Mol. Ecol. Resour.">
        <title>The genomes of chicory, endive, great burdock and yacon provide insights into Asteraceae palaeo-polyploidization history and plant inulin production.</title>
        <authorList>
            <person name="Fan W."/>
            <person name="Wang S."/>
            <person name="Wang H."/>
            <person name="Wang A."/>
            <person name="Jiang F."/>
            <person name="Liu H."/>
            <person name="Zhao H."/>
            <person name="Xu D."/>
            <person name="Zhang Y."/>
        </authorList>
    </citation>
    <scope>NUCLEOTIDE SEQUENCE [LARGE SCALE GENOMIC DNA]</scope>
    <source>
        <strain evidence="2">cv. Punajuju</strain>
    </source>
</reference>
<name>A0ACB9H6B3_CICIN</name>
<comment type="caution">
    <text evidence="1">The sequence shown here is derived from an EMBL/GenBank/DDBJ whole genome shotgun (WGS) entry which is preliminary data.</text>
</comment>
<reference evidence="1 2" key="2">
    <citation type="journal article" date="2022" name="Mol. Ecol. Resour.">
        <title>The genomes of chicory, endive, great burdock and yacon provide insights into Asteraceae paleo-polyploidization history and plant inulin production.</title>
        <authorList>
            <person name="Fan W."/>
            <person name="Wang S."/>
            <person name="Wang H."/>
            <person name="Wang A."/>
            <person name="Jiang F."/>
            <person name="Liu H."/>
            <person name="Zhao H."/>
            <person name="Xu D."/>
            <person name="Zhang Y."/>
        </authorList>
    </citation>
    <scope>NUCLEOTIDE SEQUENCE [LARGE SCALE GENOMIC DNA]</scope>
    <source>
        <strain evidence="2">cv. Punajuju</strain>
        <tissue evidence="1">Leaves</tissue>
    </source>
</reference>
<organism evidence="1 2">
    <name type="scientific">Cichorium intybus</name>
    <name type="common">Chicory</name>
    <dbReference type="NCBI Taxonomy" id="13427"/>
    <lineage>
        <taxon>Eukaryota</taxon>
        <taxon>Viridiplantae</taxon>
        <taxon>Streptophyta</taxon>
        <taxon>Embryophyta</taxon>
        <taxon>Tracheophyta</taxon>
        <taxon>Spermatophyta</taxon>
        <taxon>Magnoliopsida</taxon>
        <taxon>eudicotyledons</taxon>
        <taxon>Gunneridae</taxon>
        <taxon>Pentapetalae</taxon>
        <taxon>asterids</taxon>
        <taxon>campanulids</taxon>
        <taxon>Asterales</taxon>
        <taxon>Asteraceae</taxon>
        <taxon>Cichorioideae</taxon>
        <taxon>Cichorieae</taxon>
        <taxon>Cichoriinae</taxon>
        <taxon>Cichorium</taxon>
    </lineage>
</organism>
<evidence type="ECO:0000313" key="2">
    <source>
        <dbReference type="Proteomes" id="UP001055811"/>
    </source>
</evidence>
<sequence>MLEIMAINGLSLEPAKLPSFPYGTKNGGSKNKCRRSLRCSALIINSPTDNLTEGNNTLIKRFEMSNSKPDALDARNGSKKGVHLLKSSSIKV</sequence>
<evidence type="ECO:0000313" key="1">
    <source>
        <dbReference type="EMBL" id="KAI3790846.1"/>
    </source>
</evidence>
<keyword evidence="2" id="KW-1185">Reference proteome</keyword>